<keyword evidence="1" id="KW-0479">Metal-binding</keyword>
<evidence type="ECO:0000259" key="3">
    <source>
        <dbReference type="Pfam" id="PF07364"/>
    </source>
</evidence>
<comment type="function">
    <text evidence="1">Involved in peptidolytic degradation of cyclic heptapeptide hepatotoxin microcystin (MC).</text>
</comment>
<dbReference type="Pfam" id="PF07364">
    <property type="entry name" value="DUF1485"/>
    <property type="match status" value="1"/>
</dbReference>
<dbReference type="GO" id="GO:0006508">
    <property type="term" value="P:proteolysis"/>
    <property type="evidence" value="ECO:0007669"/>
    <property type="project" value="UniProtKB-KW"/>
</dbReference>
<evidence type="ECO:0000259" key="2">
    <source>
        <dbReference type="Pfam" id="PF07171"/>
    </source>
</evidence>
<dbReference type="AlphaFoldDB" id="A0A1H2PK62"/>
<feature type="domain" description="Microcystin LR degradation protein MlrC C-terminal" evidence="2">
    <location>
        <begin position="314"/>
        <end position="478"/>
    </location>
</feature>
<dbReference type="EMBL" id="FNLO01000001">
    <property type="protein sequence ID" value="SDV46733.1"/>
    <property type="molecule type" value="Genomic_DNA"/>
</dbReference>
<proteinExistence type="inferred from homology"/>
<sequence length="480" mass="49696">MIRIAIGGLQHETNTFSPTPATLRDFMEGGGWPGLQDGAAMFDGLRGLNLPITGALECFESSPEVGRAGLQPLLWAAATPSGRVADDAFETLAARMVTALAAAGPLDGLYLDLHGAMACTSHDDGEGALLTRLRAALGPDVPLVASLDMHANVSDAMIACCDALVVYRTYPHVDMAETGARAARLLLERIASRAAGRPWHKAVARVDYVAPLTAQCTLGEPAASVCAEALAFENAPHVASVSWACAFPLAEIDDARQCVLAYGEDATRANAAVDALRASLLTRREAFEQVLYTPAEAASQAVALARHATLPVVLVDTNDNPGGGGSSDTTGVLRALLTAQAPSAVVAILCDAAAAEAAHRAGVGASLTLDLGGKVSGGPPLHGCYEVLRLGDGCFVGTGPMWGGTPINLGPMALLRIDGVRVIVSSRKMQAGDRSIFAHLGIDPANEKILSLKSSVHFRADFDAITSTRLIVDAPGLCGR</sequence>
<keyword evidence="5" id="KW-1185">Reference proteome</keyword>
<dbReference type="GO" id="GO:0008237">
    <property type="term" value="F:metallopeptidase activity"/>
    <property type="evidence" value="ECO:0007669"/>
    <property type="project" value="UniProtKB-KW"/>
</dbReference>
<dbReference type="PIRSF" id="PIRSF012702">
    <property type="entry name" value="UCP012702"/>
    <property type="match status" value="1"/>
</dbReference>
<dbReference type="RefSeq" id="WP_091904350.1">
    <property type="nucleotide sequence ID" value="NZ_FNLO01000001.1"/>
</dbReference>
<reference evidence="5" key="1">
    <citation type="submission" date="2016-09" db="EMBL/GenBank/DDBJ databases">
        <authorList>
            <person name="Varghese N."/>
            <person name="Submissions S."/>
        </authorList>
    </citation>
    <scope>NUCLEOTIDE SEQUENCE [LARGE SCALE GENOMIC DNA]</scope>
    <source>
        <strain evidence="5">JS23</strain>
    </source>
</reference>
<dbReference type="GO" id="GO:0046872">
    <property type="term" value="F:metal ion binding"/>
    <property type="evidence" value="ECO:0007669"/>
    <property type="project" value="UniProtKB-KW"/>
</dbReference>
<accession>A0A1H2PK62</accession>
<dbReference type="Pfam" id="PF07171">
    <property type="entry name" value="MlrC_C"/>
    <property type="match status" value="1"/>
</dbReference>
<comment type="similarity">
    <text evidence="1">Belongs to the peptidase M81 family.</text>
</comment>
<dbReference type="STRING" id="1770053.SAMN05216551_101589"/>
<protein>
    <recommendedName>
        <fullName evidence="1">Microcystinase C</fullName>
        <shortName evidence="1">MlrC</shortName>
    </recommendedName>
</protein>
<evidence type="ECO:0000313" key="4">
    <source>
        <dbReference type="EMBL" id="SDV46733.1"/>
    </source>
</evidence>
<dbReference type="Proteomes" id="UP000243719">
    <property type="component" value="Unassembled WGS sequence"/>
</dbReference>
<keyword evidence="1" id="KW-0378">Hydrolase</keyword>
<gene>
    <name evidence="4" type="ORF">SAMN05216551_101589</name>
</gene>
<keyword evidence="1" id="KW-0645">Protease</keyword>
<evidence type="ECO:0000256" key="1">
    <source>
        <dbReference type="PIRNR" id="PIRNR012702"/>
    </source>
</evidence>
<name>A0A1H2PK62_9BURK</name>
<keyword evidence="1" id="KW-0482">Metalloprotease</keyword>
<organism evidence="4 5">
    <name type="scientific">Chitinasiproducens palmae</name>
    <dbReference type="NCBI Taxonomy" id="1770053"/>
    <lineage>
        <taxon>Bacteria</taxon>
        <taxon>Pseudomonadati</taxon>
        <taxon>Pseudomonadota</taxon>
        <taxon>Betaproteobacteria</taxon>
        <taxon>Burkholderiales</taxon>
        <taxon>Burkholderiaceae</taxon>
        <taxon>Chitinasiproducens</taxon>
    </lineage>
</organism>
<dbReference type="InterPro" id="IPR015995">
    <property type="entry name" value="MlrC_N"/>
</dbReference>
<dbReference type="InterPro" id="IPR010799">
    <property type="entry name" value="MlrC_C"/>
</dbReference>
<dbReference type="OrthoDB" id="5288421at2"/>
<feature type="domain" description="Microcystin LR degradation protein MlrC N-terminal" evidence="3">
    <location>
        <begin position="3"/>
        <end position="301"/>
    </location>
</feature>
<evidence type="ECO:0000313" key="5">
    <source>
        <dbReference type="Proteomes" id="UP000243719"/>
    </source>
</evidence>
<comment type="cofactor">
    <cofactor evidence="1">
        <name>Zn(2+)</name>
        <dbReference type="ChEBI" id="CHEBI:29105"/>
    </cofactor>
    <text evidence="1">Binds 1 zinc ion per subunit.</text>
</comment>
<dbReference type="InterPro" id="IPR009197">
    <property type="entry name" value="MlrC"/>
</dbReference>